<accession>A0A9D7IDE3</accession>
<reference evidence="1" key="1">
    <citation type="submission" date="2020-10" db="EMBL/GenBank/DDBJ databases">
        <title>Connecting structure to function with the recovery of over 1000 high-quality activated sludge metagenome-assembled genomes encoding full-length rRNA genes using long-read sequencing.</title>
        <authorList>
            <person name="Singleton C.M."/>
            <person name="Petriglieri F."/>
            <person name="Kristensen J.M."/>
            <person name="Kirkegaard R.H."/>
            <person name="Michaelsen T.Y."/>
            <person name="Andersen M.H."/>
            <person name="Karst S.M."/>
            <person name="Dueholm M.S."/>
            <person name="Nielsen P.H."/>
            <person name="Albertsen M."/>
        </authorList>
    </citation>
    <scope>NUCLEOTIDE SEQUENCE</scope>
    <source>
        <strain evidence="1">EsbW_18-Q3-R4-48_MAXAC.044</strain>
    </source>
</reference>
<evidence type="ECO:0000313" key="1">
    <source>
        <dbReference type="EMBL" id="MBK7423965.1"/>
    </source>
</evidence>
<evidence type="ECO:0000313" key="2">
    <source>
        <dbReference type="Proteomes" id="UP000886602"/>
    </source>
</evidence>
<comment type="caution">
    <text evidence="1">The sequence shown here is derived from an EMBL/GenBank/DDBJ whole genome shotgun (WGS) entry which is preliminary data.</text>
</comment>
<protein>
    <submittedName>
        <fullName evidence="1">Uncharacterized protein</fullName>
    </submittedName>
</protein>
<dbReference type="EMBL" id="JADJNC010000020">
    <property type="protein sequence ID" value="MBK7423965.1"/>
    <property type="molecule type" value="Genomic_DNA"/>
</dbReference>
<sequence>MTKTRSQIASTSSKNAIVENNYLKPPEYKIAVASHKPQHIGQSADRYTILISSPMGQPGTTLVFDRETDEKQRTIEINKRMAAWINR</sequence>
<name>A0A9D7IDE3_9RHOO</name>
<dbReference type="Proteomes" id="UP000886602">
    <property type="component" value="Unassembled WGS sequence"/>
</dbReference>
<organism evidence="1 2">
    <name type="scientific">Candidatus Propionivibrio dominans</name>
    <dbReference type="NCBI Taxonomy" id="2954373"/>
    <lineage>
        <taxon>Bacteria</taxon>
        <taxon>Pseudomonadati</taxon>
        <taxon>Pseudomonadota</taxon>
        <taxon>Betaproteobacteria</taxon>
        <taxon>Rhodocyclales</taxon>
        <taxon>Rhodocyclaceae</taxon>
        <taxon>Propionivibrio</taxon>
    </lineage>
</organism>
<dbReference type="AlphaFoldDB" id="A0A9D7IDE3"/>
<gene>
    <name evidence="1" type="ORF">IPJ48_13145</name>
</gene>
<proteinExistence type="predicted"/>